<organism evidence="1 2">
    <name type="scientific">Adineta ricciae</name>
    <name type="common">Rotifer</name>
    <dbReference type="NCBI Taxonomy" id="249248"/>
    <lineage>
        <taxon>Eukaryota</taxon>
        <taxon>Metazoa</taxon>
        <taxon>Spiralia</taxon>
        <taxon>Gnathifera</taxon>
        <taxon>Rotifera</taxon>
        <taxon>Eurotatoria</taxon>
        <taxon>Bdelloidea</taxon>
        <taxon>Adinetida</taxon>
        <taxon>Adinetidae</taxon>
        <taxon>Adineta</taxon>
    </lineage>
</organism>
<comment type="caution">
    <text evidence="1">The sequence shown here is derived from an EMBL/GenBank/DDBJ whole genome shotgun (WGS) entry which is preliminary data.</text>
</comment>
<evidence type="ECO:0000313" key="1">
    <source>
        <dbReference type="EMBL" id="CAF1690006.1"/>
    </source>
</evidence>
<name>A0A816HRZ4_ADIRI</name>
<dbReference type="Proteomes" id="UP000663828">
    <property type="component" value="Unassembled WGS sequence"/>
</dbReference>
<keyword evidence="2" id="KW-1185">Reference proteome</keyword>
<accession>A0A816HRZ4</accession>
<proteinExistence type="predicted"/>
<dbReference type="InterPro" id="IPR012337">
    <property type="entry name" value="RNaseH-like_sf"/>
</dbReference>
<sequence>QKEKLSLLELTSNDWIIINELVHLLEPIYNATEYLSGSKYPTIGLALFTLRGIKEFLEDDDYDDKTDVFIILKNYFLDAFNIYFNENDDQYNLLTVRIPD</sequence>
<evidence type="ECO:0000313" key="2">
    <source>
        <dbReference type="Proteomes" id="UP000663828"/>
    </source>
</evidence>
<reference evidence="1" key="1">
    <citation type="submission" date="2021-02" db="EMBL/GenBank/DDBJ databases">
        <authorList>
            <person name="Nowell W R."/>
        </authorList>
    </citation>
    <scope>NUCLEOTIDE SEQUENCE</scope>
</reference>
<dbReference type="EMBL" id="CAJNOR010019860">
    <property type="protein sequence ID" value="CAF1690006.1"/>
    <property type="molecule type" value="Genomic_DNA"/>
</dbReference>
<dbReference type="AlphaFoldDB" id="A0A816HRZ4"/>
<protein>
    <submittedName>
        <fullName evidence="1">Uncharacterized protein</fullName>
    </submittedName>
</protein>
<gene>
    <name evidence="1" type="ORF">XAT740_LOCUS63549</name>
</gene>
<feature type="non-terminal residue" evidence="1">
    <location>
        <position position="1"/>
    </location>
</feature>
<dbReference type="SUPFAM" id="SSF53098">
    <property type="entry name" value="Ribonuclease H-like"/>
    <property type="match status" value="1"/>
</dbReference>